<dbReference type="RefSeq" id="WP_264513484.1">
    <property type="nucleotide sequence ID" value="NZ_JAPDDR010000004.1"/>
</dbReference>
<reference evidence="1" key="1">
    <citation type="submission" date="2022-10" db="EMBL/GenBank/DDBJ databases">
        <title>Luteolibacter sp. GHJ8, whole genome shotgun sequencing project.</title>
        <authorList>
            <person name="Zhao G."/>
            <person name="Shen L."/>
        </authorList>
    </citation>
    <scope>NUCLEOTIDE SEQUENCE</scope>
    <source>
        <strain evidence="1">GHJ8</strain>
    </source>
</reference>
<gene>
    <name evidence="1" type="ORF">OJ996_10375</name>
</gene>
<dbReference type="PANTHER" id="PTHR14097">
    <property type="entry name" value="OXIDOREDUCTASE HTATIP2"/>
    <property type="match status" value="1"/>
</dbReference>
<dbReference type="PANTHER" id="PTHR14097:SF7">
    <property type="entry name" value="OXIDOREDUCTASE HTATIP2"/>
    <property type="match status" value="1"/>
</dbReference>
<keyword evidence="2" id="KW-1185">Reference proteome</keyword>
<evidence type="ECO:0000313" key="1">
    <source>
        <dbReference type="EMBL" id="MCW1913983.1"/>
    </source>
</evidence>
<dbReference type="SUPFAM" id="SSF51735">
    <property type="entry name" value="NAD(P)-binding Rossmann-fold domains"/>
    <property type="match status" value="1"/>
</dbReference>
<dbReference type="Pfam" id="PF08732">
    <property type="entry name" value="HIM1"/>
    <property type="match status" value="1"/>
</dbReference>
<organism evidence="1 2">
    <name type="scientific">Luteolibacter rhizosphaerae</name>
    <dbReference type="NCBI Taxonomy" id="2989719"/>
    <lineage>
        <taxon>Bacteria</taxon>
        <taxon>Pseudomonadati</taxon>
        <taxon>Verrucomicrobiota</taxon>
        <taxon>Verrucomicrobiia</taxon>
        <taxon>Verrucomicrobiales</taxon>
        <taxon>Verrucomicrobiaceae</taxon>
        <taxon>Luteolibacter</taxon>
    </lineage>
</organism>
<evidence type="ECO:0008006" key="3">
    <source>
        <dbReference type="Google" id="ProtNLM"/>
    </source>
</evidence>
<evidence type="ECO:0000313" key="2">
    <source>
        <dbReference type="Proteomes" id="UP001165653"/>
    </source>
</evidence>
<name>A0ABT3G2C2_9BACT</name>
<proteinExistence type="predicted"/>
<dbReference type="InterPro" id="IPR036291">
    <property type="entry name" value="NAD(P)-bd_dom_sf"/>
</dbReference>
<dbReference type="EMBL" id="JAPDDR010000004">
    <property type="protein sequence ID" value="MCW1913983.1"/>
    <property type="molecule type" value="Genomic_DNA"/>
</dbReference>
<comment type="caution">
    <text evidence="1">The sequence shown here is derived from an EMBL/GenBank/DDBJ whole genome shotgun (WGS) entry which is preliminary data.</text>
</comment>
<protein>
    <recommendedName>
        <fullName evidence="3">NAD(P)-binding protein</fullName>
    </recommendedName>
</protein>
<dbReference type="InterPro" id="IPR014843">
    <property type="entry name" value="Him1/Fmp52"/>
</dbReference>
<sequence length="159" mass="17495">MKHLTGGESWWRADAVICALGTTIRKAGSQAAFREVDHELPLLIAKFCREQGARSYALTSSIGAKASSSSFYLRTKGETERDLEAIGYPSLTILRPSVIGGLRSESRPMERFSVSLLEGLRPLVPRRYRVIQASRIAARLLESALAAAPGRTIYESEEI</sequence>
<dbReference type="Proteomes" id="UP001165653">
    <property type="component" value="Unassembled WGS sequence"/>
</dbReference>
<accession>A0ABT3G2C2</accession>
<dbReference type="Gene3D" id="3.40.50.720">
    <property type="entry name" value="NAD(P)-binding Rossmann-like Domain"/>
    <property type="match status" value="1"/>
</dbReference>